<organism evidence="1 2">
    <name type="scientific">Marinomonas ushuaiensis DSM 15871</name>
    <dbReference type="NCBI Taxonomy" id="1122207"/>
    <lineage>
        <taxon>Bacteria</taxon>
        <taxon>Pseudomonadati</taxon>
        <taxon>Pseudomonadota</taxon>
        <taxon>Gammaproteobacteria</taxon>
        <taxon>Oceanospirillales</taxon>
        <taxon>Oceanospirillaceae</taxon>
        <taxon>Marinomonas</taxon>
    </lineage>
</organism>
<reference evidence="1 2" key="1">
    <citation type="submission" date="2014-01" db="EMBL/GenBank/DDBJ databases">
        <title>Marinomonas ushuaiensis DSM 15871 Genome Sequencing.</title>
        <authorList>
            <person name="Lai Q."/>
            <person name="Shao Z.S."/>
        </authorList>
    </citation>
    <scope>NUCLEOTIDE SEQUENCE [LARGE SCALE GENOMIC DNA]</scope>
    <source>
        <strain evidence="1 2">DSM 15871</strain>
    </source>
</reference>
<accession>X7E5D9</accession>
<protein>
    <recommendedName>
        <fullName evidence="3">RiboL-PSP-HEPN domain-containing protein</fullName>
    </recommendedName>
</protein>
<evidence type="ECO:0000313" key="2">
    <source>
        <dbReference type="Proteomes" id="UP000054058"/>
    </source>
</evidence>
<gene>
    <name evidence="1" type="ORF">MUS1_12305</name>
</gene>
<dbReference type="AlphaFoldDB" id="X7E5D9"/>
<name>X7E5D9_9GAMM</name>
<dbReference type="eggNOG" id="ENOG50341M2">
    <property type="taxonomic scope" value="Bacteria"/>
</dbReference>
<evidence type="ECO:0008006" key="3">
    <source>
        <dbReference type="Google" id="ProtNLM"/>
    </source>
</evidence>
<sequence>MGSKSSKPYDERTLEEKIKSNWNKTIGLMKRGEFSTVVIRAATTVELAANLLVKHEFQHNRQLPEHFVDNLMMWANGLMGKVDRLLLPIYKNTPAEDSLKEVKKRSKDINDERNNVVHRGQFKAKKTAEKVLKEAEFIVNKFAVLSGSTLSISAEISDEEEDT</sequence>
<evidence type="ECO:0000313" key="1">
    <source>
        <dbReference type="EMBL" id="ETX11177.1"/>
    </source>
</evidence>
<dbReference type="PATRIC" id="fig|1122207.3.peg.1596"/>
<keyword evidence="2" id="KW-1185">Reference proteome</keyword>
<comment type="caution">
    <text evidence="1">The sequence shown here is derived from an EMBL/GenBank/DDBJ whole genome shotgun (WGS) entry which is preliminary data.</text>
</comment>
<dbReference type="Proteomes" id="UP000054058">
    <property type="component" value="Unassembled WGS sequence"/>
</dbReference>
<dbReference type="RefSeq" id="WP_051436172.1">
    <property type="nucleotide sequence ID" value="NZ_JAMB01000005.1"/>
</dbReference>
<dbReference type="EMBL" id="JAMB01000005">
    <property type="protein sequence ID" value="ETX11177.1"/>
    <property type="molecule type" value="Genomic_DNA"/>
</dbReference>
<proteinExistence type="predicted"/>
<dbReference type="OrthoDB" id="7062515at2"/>